<protein>
    <submittedName>
        <fullName evidence="2">Uncharacterized protein</fullName>
    </submittedName>
</protein>
<keyword evidence="3" id="KW-1185">Reference proteome</keyword>
<dbReference type="Proteomes" id="UP000298327">
    <property type="component" value="Unassembled WGS sequence"/>
</dbReference>
<evidence type="ECO:0000313" key="2">
    <source>
        <dbReference type="EMBL" id="TFY50501.1"/>
    </source>
</evidence>
<gene>
    <name evidence="2" type="ORF">EVG20_g11480</name>
</gene>
<feature type="compositionally biased region" description="Polar residues" evidence="1">
    <location>
        <begin position="109"/>
        <end position="129"/>
    </location>
</feature>
<proteinExistence type="predicted"/>
<accession>A0A4Y9XMU1</accession>
<organism evidence="2 3">
    <name type="scientific">Dentipellis fragilis</name>
    <dbReference type="NCBI Taxonomy" id="205917"/>
    <lineage>
        <taxon>Eukaryota</taxon>
        <taxon>Fungi</taxon>
        <taxon>Dikarya</taxon>
        <taxon>Basidiomycota</taxon>
        <taxon>Agaricomycotina</taxon>
        <taxon>Agaricomycetes</taxon>
        <taxon>Russulales</taxon>
        <taxon>Hericiaceae</taxon>
        <taxon>Dentipellis</taxon>
    </lineage>
</organism>
<comment type="caution">
    <text evidence="2">The sequence shown here is derived from an EMBL/GenBank/DDBJ whole genome shotgun (WGS) entry which is preliminary data.</text>
</comment>
<reference evidence="2 3" key="1">
    <citation type="submission" date="2019-02" db="EMBL/GenBank/DDBJ databases">
        <title>Genome sequencing of the rare red list fungi Dentipellis fragilis.</title>
        <authorList>
            <person name="Buettner E."/>
            <person name="Kellner H."/>
        </authorList>
    </citation>
    <scope>NUCLEOTIDE SEQUENCE [LARGE SCALE GENOMIC DNA]</scope>
    <source>
        <strain evidence="2 3">DSM 105465</strain>
    </source>
</reference>
<dbReference type="AlphaFoldDB" id="A0A4Y9XMU1"/>
<feature type="region of interest" description="Disordered" evidence="1">
    <location>
        <begin position="100"/>
        <end position="135"/>
    </location>
</feature>
<evidence type="ECO:0000256" key="1">
    <source>
        <dbReference type="SAM" id="MobiDB-lite"/>
    </source>
</evidence>
<evidence type="ECO:0000313" key="3">
    <source>
        <dbReference type="Proteomes" id="UP000298327"/>
    </source>
</evidence>
<sequence length="295" mass="31256">MPPAPPDRLPHPSRSAHLHRARIGIVALAAAGKERNRELAHRPLHGASYHTSHSARWGYRGPPATGHGCHARPSCLRIPGLHATVAPACTRTRTRPGTVARNAHVLPGQKQQITPSSAHRPSGPHSTSPHVHCRCPPSSLRPEKHPRVLRAPSPSIVHHNGNARASAPGLIQIWTGCTLSDSSPVSAPAFQRGTLAERGARDPRAWGGEPLFISSRGVSVSLCMSVHAVPTLFQLPSPMSSAQPSRTSTLPVPAAYGLMQAAGVRRGTGGTFPAHPSRSRMPHAARCTLHAAPAR</sequence>
<name>A0A4Y9XMU1_9AGAM</name>
<dbReference type="EMBL" id="SEOQ01001806">
    <property type="protein sequence ID" value="TFY50501.1"/>
    <property type="molecule type" value="Genomic_DNA"/>
</dbReference>